<name>A0A2T0AKE7_9FIRM</name>
<dbReference type="Pfam" id="PF01799">
    <property type="entry name" value="Fer2_2"/>
    <property type="match status" value="1"/>
</dbReference>
<evidence type="ECO:0000256" key="2">
    <source>
        <dbReference type="ARBA" id="ARBA00022723"/>
    </source>
</evidence>
<dbReference type="GO" id="GO:0051537">
    <property type="term" value="F:2 iron, 2 sulfur cluster binding"/>
    <property type="evidence" value="ECO:0007669"/>
    <property type="project" value="UniProtKB-KW"/>
</dbReference>
<dbReference type="PROSITE" id="PS00197">
    <property type="entry name" value="2FE2S_FER_1"/>
    <property type="match status" value="1"/>
</dbReference>
<dbReference type="PANTHER" id="PTHR44379">
    <property type="entry name" value="OXIDOREDUCTASE WITH IRON-SULFUR SUBUNIT"/>
    <property type="match status" value="1"/>
</dbReference>
<dbReference type="Gene3D" id="3.10.20.30">
    <property type="match status" value="1"/>
</dbReference>
<dbReference type="SUPFAM" id="SSF47741">
    <property type="entry name" value="CO dehydrogenase ISP C-domain like"/>
    <property type="match status" value="1"/>
</dbReference>
<dbReference type="CDD" id="cd00207">
    <property type="entry name" value="fer2"/>
    <property type="match status" value="1"/>
</dbReference>
<sequence length="150" mass="15921">MEVKFVLNGKEVKVDVKPTAILTDVLREKLGVTSVKKGCETGDCGACAVLLDGELVNSCIVLAPTVAGKSVTTVEGLIINGEMDIIQKRLAEYHGTQCGYCTPGMVIAIKALLNKNPKPSEAEIRRAIAGNLCRCTGYQKIVEAVQSITA</sequence>
<dbReference type="GO" id="GO:0043885">
    <property type="term" value="F:anaerobic carbon-monoxide dehydrogenase activity"/>
    <property type="evidence" value="ECO:0007669"/>
    <property type="project" value="UniProtKB-EC"/>
</dbReference>
<feature type="domain" description="2Fe-2S ferredoxin-type" evidence="6">
    <location>
        <begin position="1"/>
        <end position="77"/>
    </location>
</feature>
<dbReference type="InterPro" id="IPR006058">
    <property type="entry name" value="2Fe2S_fd_BS"/>
</dbReference>
<dbReference type="InterPro" id="IPR012675">
    <property type="entry name" value="Beta-grasp_dom_sf"/>
</dbReference>
<dbReference type="Pfam" id="PF00111">
    <property type="entry name" value="Fer2"/>
    <property type="match status" value="1"/>
</dbReference>
<dbReference type="GO" id="GO:0046872">
    <property type="term" value="F:metal ion binding"/>
    <property type="evidence" value="ECO:0007669"/>
    <property type="project" value="UniProtKB-KW"/>
</dbReference>
<dbReference type="SUPFAM" id="SSF54292">
    <property type="entry name" value="2Fe-2S ferredoxin-like"/>
    <property type="match status" value="1"/>
</dbReference>
<keyword evidence="4" id="KW-0408">Iron</keyword>
<dbReference type="Gene3D" id="1.10.150.120">
    <property type="entry name" value="[2Fe-2S]-binding domain"/>
    <property type="match status" value="1"/>
</dbReference>
<dbReference type="AlphaFoldDB" id="A0A2T0AKE7"/>
<dbReference type="EC" id="1.2.7.4" evidence="7"/>
<dbReference type="OrthoDB" id="9796880at2"/>
<keyword evidence="1" id="KW-0001">2Fe-2S</keyword>
<keyword evidence="5" id="KW-0411">Iron-sulfur</keyword>
<dbReference type="InterPro" id="IPR036010">
    <property type="entry name" value="2Fe-2S_ferredoxin-like_sf"/>
</dbReference>
<dbReference type="RefSeq" id="WP_106006500.1">
    <property type="nucleotide sequence ID" value="NZ_CP136418.1"/>
</dbReference>
<evidence type="ECO:0000313" key="8">
    <source>
        <dbReference type="Proteomes" id="UP000238415"/>
    </source>
</evidence>
<evidence type="ECO:0000313" key="7">
    <source>
        <dbReference type="EMBL" id="PRR69064.1"/>
    </source>
</evidence>
<dbReference type="PANTHER" id="PTHR44379:SF8">
    <property type="entry name" value="XANTHINE DEHYDROGENASE IRON-SULFUR-BINDING SUBUNIT XDHC-RELATED"/>
    <property type="match status" value="1"/>
</dbReference>
<dbReference type="EMBL" id="PVXM01000058">
    <property type="protein sequence ID" value="PRR69064.1"/>
    <property type="molecule type" value="Genomic_DNA"/>
</dbReference>
<keyword evidence="2" id="KW-0479">Metal-binding</keyword>
<dbReference type="InterPro" id="IPR001041">
    <property type="entry name" value="2Fe-2S_ferredoxin-type"/>
</dbReference>
<keyword evidence="3 7" id="KW-0560">Oxidoreductase</keyword>
<comment type="caution">
    <text evidence="7">The sequence shown here is derived from an EMBL/GenBank/DDBJ whole genome shotgun (WGS) entry which is preliminary data.</text>
</comment>
<proteinExistence type="predicted"/>
<evidence type="ECO:0000256" key="5">
    <source>
        <dbReference type="ARBA" id="ARBA00023014"/>
    </source>
</evidence>
<dbReference type="InterPro" id="IPR002888">
    <property type="entry name" value="2Fe-2S-bd"/>
</dbReference>
<dbReference type="InterPro" id="IPR051452">
    <property type="entry name" value="Diverse_Oxidoreductases"/>
</dbReference>
<evidence type="ECO:0000256" key="3">
    <source>
        <dbReference type="ARBA" id="ARBA00023002"/>
    </source>
</evidence>
<keyword evidence="8" id="KW-1185">Reference proteome</keyword>
<organism evidence="7 8">
    <name type="scientific">Neomoorella humiferrea</name>
    <dbReference type="NCBI Taxonomy" id="676965"/>
    <lineage>
        <taxon>Bacteria</taxon>
        <taxon>Bacillati</taxon>
        <taxon>Bacillota</taxon>
        <taxon>Clostridia</taxon>
        <taxon>Neomoorellales</taxon>
        <taxon>Neomoorellaceae</taxon>
        <taxon>Neomoorella</taxon>
    </lineage>
</organism>
<evidence type="ECO:0000256" key="1">
    <source>
        <dbReference type="ARBA" id="ARBA00022714"/>
    </source>
</evidence>
<accession>A0A2T0AKE7</accession>
<reference evidence="7 8" key="1">
    <citation type="submission" date="2018-03" db="EMBL/GenBank/DDBJ databases">
        <title>Genome sequence of Moorella humiferrea DSM 23265.</title>
        <authorList>
            <person name="Poehlein A."/>
            <person name="Daniel R."/>
        </authorList>
    </citation>
    <scope>NUCLEOTIDE SEQUENCE [LARGE SCALE GENOMIC DNA]</scope>
    <source>
        <strain evidence="7 8">DSM 23265</strain>
    </source>
</reference>
<dbReference type="Proteomes" id="UP000238415">
    <property type="component" value="Unassembled WGS sequence"/>
</dbReference>
<evidence type="ECO:0000259" key="6">
    <source>
        <dbReference type="PROSITE" id="PS51085"/>
    </source>
</evidence>
<protein>
    <submittedName>
        <fullName evidence="7">Carbon monoxide dehydrogenase small chain</fullName>
        <ecNumber evidence="7">1.2.7.4</ecNumber>
    </submittedName>
</protein>
<dbReference type="PROSITE" id="PS51085">
    <property type="entry name" value="2FE2S_FER_2"/>
    <property type="match status" value="1"/>
</dbReference>
<dbReference type="InterPro" id="IPR036884">
    <property type="entry name" value="2Fe-2S-bd_dom_sf"/>
</dbReference>
<gene>
    <name evidence="7" type="primary">coxS</name>
    <name evidence="7" type="ORF">MOHU_26010</name>
</gene>
<evidence type="ECO:0000256" key="4">
    <source>
        <dbReference type="ARBA" id="ARBA00023004"/>
    </source>
</evidence>